<dbReference type="PROSITE" id="PS50023">
    <property type="entry name" value="LIM_DOMAIN_2"/>
    <property type="match status" value="2"/>
</dbReference>
<dbReference type="PANTHER" id="PTHR24208:SF95">
    <property type="entry name" value="LIM_HOMEOBOX PROTEIN LHX9"/>
    <property type="match status" value="1"/>
</dbReference>
<dbReference type="GO" id="GO:0000981">
    <property type="term" value="F:DNA-binding transcription factor activity, RNA polymerase II-specific"/>
    <property type="evidence" value="ECO:0007669"/>
    <property type="project" value="TreeGrafter"/>
</dbReference>
<dbReference type="GO" id="GO:0005634">
    <property type="term" value="C:nucleus"/>
    <property type="evidence" value="ECO:0007669"/>
    <property type="project" value="UniProtKB-SubCell"/>
</dbReference>
<dbReference type="SUPFAM" id="SSF57716">
    <property type="entry name" value="Glucocorticoid receptor-like (DNA-binding domain)"/>
    <property type="match status" value="1"/>
</dbReference>
<dbReference type="EMBL" id="JBBPFD010000014">
    <property type="protein sequence ID" value="KAK7898197.1"/>
    <property type="molecule type" value="Genomic_DNA"/>
</dbReference>
<dbReference type="PROSITE" id="PS00478">
    <property type="entry name" value="LIM_DOMAIN_1"/>
    <property type="match status" value="1"/>
</dbReference>
<feature type="domain" description="LIM zinc-binding" evidence="10">
    <location>
        <begin position="105"/>
        <end position="167"/>
    </location>
</feature>
<evidence type="ECO:0000256" key="5">
    <source>
        <dbReference type="ARBA" id="ARBA00023125"/>
    </source>
</evidence>
<keyword evidence="3 8" id="KW-0862">Zinc</keyword>
<proteinExistence type="predicted"/>
<keyword evidence="5" id="KW-0238">DNA-binding</keyword>
<dbReference type="AlphaFoldDB" id="A0AAW0NMY3"/>
<name>A0AAW0NMY3_9GOBI</name>
<keyword evidence="12" id="KW-1185">Reference proteome</keyword>
<comment type="subcellular location">
    <subcellularLocation>
        <location evidence="1">Nucleus</location>
    </subcellularLocation>
</comment>
<gene>
    <name evidence="11" type="ORF">WMY93_019050</name>
</gene>
<feature type="domain" description="LIM zinc-binding" evidence="10">
    <location>
        <begin position="39"/>
        <end position="104"/>
    </location>
</feature>
<organism evidence="11 12">
    <name type="scientific">Mugilogobius chulae</name>
    <name type="common">yellowstripe goby</name>
    <dbReference type="NCBI Taxonomy" id="88201"/>
    <lineage>
        <taxon>Eukaryota</taxon>
        <taxon>Metazoa</taxon>
        <taxon>Chordata</taxon>
        <taxon>Craniata</taxon>
        <taxon>Vertebrata</taxon>
        <taxon>Euteleostomi</taxon>
        <taxon>Actinopterygii</taxon>
        <taxon>Neopterygii</taxon>
        <taxon>Teleostei</taxon>
        <taxon>Neoteleostei</taxon>
        <taxon>Acanthomorphata</taxon>
        <taxon>Gobiaria</taxon>
        <taxon>Gobiiformes</taxon>
        <taxon>Gobioidei</taxon>
        <taxon>Gobiidae</taxon>
        <taxon>Gobionellinae</taxon>
        <taxon>Mugilogobius</taxon>
    </lineage>
</organism>
<evidence type="ECO:0000256" key="4">
    <source>
        <dbReference type="ARBA" id="ARBA00023038"/>
    </source>
</evidence>
<evidence type="ECO:0000256" key="3">
    <source>
        <dbReference type="ARBA" id="ARBA00022833"/>
    </source>
</evidence>
<reference evidence="12" key="1">
    <citation type="submission" date="2024-04" db="EMBL/GenBank/DDBJ databases">
        <title>Salinicola lusitanus LLJ914,a marine bacterium isolated from the Okinawa Trough.</title>
        <authorList>
            <person name="Li J."/>
        </authorList>
    </citation>
    <scope>NUCLEOTIDE SEQUENCE [LARGE SCALE GENOMIC DNA]</scope>
</reference>
<feature type="compositionally biased region" description="Basic and acidic residues" evidence="9">
    <location>
        <begin position="1"/>
        <end position="18"/>
    </location>
</feature>
<dbReference type="Pfam" id="PF00412">
    <property type="entry name" value="LIM"/>
    <property type="match status" value="2"/>
</dbReference>
<keyword evidence="4 8" id="KW-0440">LIM domain</keyword>
<keyword evidence="7" id="KW-0539">Nucleus</keyword>
<evidence type="ECO:0000256" key="2">
    <source>
        <dbReference type="ARBA" id="ARBA00022723"/>
    </source>
</evidence>
<accession>A0AAW0NMY3</accession>
<dbReference type="InterPro" id="IPR001781">
    <property type="entry name" value="Znf_LIM"/>
</dbReference>
<evidence type="ECO:0000259" key="10">
    <source>
        <dbReference type="PROSITE" id="PS50023"/>
    </source>
</evidence>
<dbReference type="SMART" id="SM00132">
    <property type="entry name" value="LIM"/>
    <property type="match status" value="2"/>
</dbReference>
<dbReference type="PANTHER" id="PTHR24208">
    <property type="entry name" value="LIM/HOMEOBOX PROTEIN LHX"/>
    <property type="match status" value="1"/>
</dbReference>
<dbReference type="InterPro" id="IPR050453">
    <property type="entry name" value="LIM_Homeobox_TF"/>
</dbReference>
<dbReference type="Proteomes" id="UP001460270">
    <property type="component" value="Unassembled WGS sequence"/>
</dbReference>
<evidence type="ECO:0000256" key="6">
    <source>
        <dbReference type="ARBA" id="ARBA00023155"/>
    </source>
</evidence>
<evidence type="ECO:0000256" key="1">
    <source>
        <dbReference type="ARBA" id="ARBA00004123"/>
    </source>
</evidence>
<dbReference type="Gene3D" id="2.10.110.10">
    <property type="entry name" value="Cysteine Rich Protein"/>
    <property type="match status" value="2"/>
</dbReference>
<keyword evidence="6" id="KW-0371">Homeobox</keyword>
<evidence type="ECO:0000313" key="11">
    <source>
        <dbReference type="EMBL" id="KAK7898197.1"/>
    </source>
</evidence>
<evidence type="ECO:0000313" key="12">
    <source>
        <dbReference type="Proteomes" id="UP001460270"/>
    </source>
</evidence>
<sequence length="182" mass="20102">MTSPRALDDLLDDRHRGDQTGGGALVVREEQKKSESGPAAGANHVRRLRGAGLERFFLLAAGRAWHSWCLCCSVCQCELQGQTSLFWRDGAPYCHQHYIRLFSGGQCARCLQSIPASDLVMKSGDLTFHQHCFCCQECEVQLLPGSLYCLQGHSLFCQPHCASSVEPGVQSSLHCTRAFTRT</sequence>
<comment type="caution">
    <text evidence="11">The sequence shown here is derived from an EMBL/GenBank/DDBJ whole genome shotgun (WGS) entry which is preliminary data.</text>
</comment>
<evidence type="ECO:0000256" key="9">
    <source>
        <dbReference type="SAM" id="MobiDB-lite"/>
    </source>
</evidence>
<protein>
    <recommendedName>
        <fullName evidence="10">LIM zinc-binding domain-containing protein</fullName>
    </recommendedName>
</protein>
<dbReference type="GO" id="GO:0030182">
    <property type="term" value="P:neuron differentiation"/>
    <property type="evidence" value="ECO:0007669"/>
    <property type="project" value="TreeGrafter"/>
</dbReference>
<feature type="region of interest" description="Disordered" evidence="9">
    <location>
        <begin position="1"/>
        <end position="23"/>
    </location>
</feature>
<evidence type="ECO:0000256" key="8">
    <source>
        <dbReference type="PROSITE-ProRule" id="PRU00125"/>
    </source>
</evidence>
<evidence type="ECO:0000256" key="7">
    <source>
        <dbReference type="ARBA" id="ARBA00023242"/>
    </source>
</evidence>
<dbReference type="GO" id="GO:0046872">
    <property type="term" value="F:metal ion binding"/>
    <property type="evidence" value="ECO:0007669"/>
    <property type="project" value="UniProtKB-KW"/>
</dbReference>
<dbReference type="GO" id="GO:0000977">
    <property type="term" value="F:RNA polymerase II transcription regulatory region sequence-specific DNA binding"/>
    <property type="evidence" value="ECO:0007669"/>
    <property type="project" value="TreeGrafter"/>
</dbReference>
<keyword evidence="2 8" id="KW-0479">Metal-binding</keyword>